<keyword evidence="3" id="KW-1185">Reference proteome</keyword>
<feature type="compositionally biased region" description="Low complexity" evidence="1">
    <location>
        <begin position="437"/>
        <end position="446"/>
    </location>
</feature>
<accession>A0ABR1ZPI0</accession>
<name>A0ABR1ZPI0_9ROSI</name>
<protein>
    <submittedName>
        <fullName evidence="2">Uncharacterized protein</fullName>
    </submittedName>
</protein>
<feature type="compositionally biased region" description="Low complexity" evidence="1">
    <location>
        <begin position="761"/>
        <end position="771"/>
    </location>
</feature>
<gene>
    <name evidence="2" type="ORF">V6N11_018827</name>
</gene>
<feature type="region of interest" description="Disordered" evidence="1">
    <location>
        <begin position="435"/>
        <end position="454"/>
    </location>
</feature>
<feature type="compositionally biased region" description="Low complexity" evidence="1">
    <location>
        <begin position="677"/>
        <end position="695"/>
    </location>
</feature>
<evidence type="ECO:0000256" key="1">
    <source>
        <dbReference type="SAM" id="MobiDB-lite"/>
    </source>
</evidence>
<feature type="region of interest" description="Disordered" evidence="1">
    <location>
        <begin position="721"/>
        <end position="795"/>
    </location>
</feature>
<evidence type="ECO:0000313" key="3">
    <source>
        <dbReference type="Proteomes" id="UP001396334"/>
    </source>
</evidence>
<feature type="region of interest" description="Disordered" evidence="1">
    <location>
        <begin position="661"/>
        <end position="699"/>
    </location>
</feature>
<reference evidence="2 3" key="1">
    <citation type="journal article" date="2024" name="G3 (Bethesda)">
        <title>Genome assembly of Hibiscus sabdariffa L. provides insights into metabolisms of medicinal natural products.</title>
        <authorList>
            <person name="Kim T."/>
        </authorList>
    </citation>
    <scope>NUCLEOTIDE SEQUENCE [LARGE SCALE GENOMIC DNA]</scope>
    <source>
        <strain evidence="2">TK-2024</strain>
        <tissue evidence="2">Old leaves</tissue>
    </source>
</reference>
<organism evidence="2 3">
    <name type="scientific">Hibiscus sabdariffa</name>
    <name type="common">roselle</name>
    <dbReference type="NCBI Taxonomy" id="183260"/>
    <lineage>
        <taxon>Eukaryota</taxon>
        <taxon>Viridiplantae</taxon>
        <taxon>Streptophyta</taxon>
        <taxon>Embryophyta</taxon>
        <taxon>Tracheophyta</taxon>
        <taxon>Spermatophyta</taxon>
        <taxon>Magnoliopsida</taxon>
        <taxon>eudicotyledons</taxon>
        <taxon>Gunneridae</taxon>
        <taxon>Pentapetalae</taxon>
        <taxon>rosids</taxon>
        <taxon>malvids</taxon>
        <taxon>Malvales</taxon>
        <taxon>Malvaceae</taxon>
        <taxon>Malvoideae</taxon>
        <taxon>Hibiscus</taxon>
    </lineage>
</organism>
<comment type="caution">
    <text evidence="2">The sequence shown here is derived from an EMBL/GenBank/DDBJ whole genome shotgun (WGS) entry which is preliminary data.</text>
</comment>
<dbReference type="EMBL" id="JBBPBN010000763">
    <property type="protein sequence ID" value="KAK8482566.1"/>
    <property type="molecule type" value="Genomic_DNA"/>
</dbReference>
<sequence>MLVCSCAARLAGGGWDSGVFGAAVWQPHGGFRQFCWLHRDGLVQFRWQNRGGPVQSRWQHLGDPMQFRWQHRGGPVQFRWQHRLARMPPGMLFQSLLSRGKSRLCAPLALFVAFIGAWLWPPLGRCPPLQHSCATRSPRSDVGLPCALLAWPAEWACSSDVVGITGAGMMVWCASSGTPMPLLATMFVTALVVGSTLSRPVTVAGAMIGCLAWRPSLCSWCTSKLTATVFLSIACPGVAPFPWPINLVACFAEGPMGRPLLFGYVFGSTWGLLVVAKGAPLVRPRLSVPWLIGGCWVCLGSARGCWSVPRVPPWFARSTALGLGISDPRVRFVPMAFVGCLCGGCSLVGYLALPSELFADWLLLHRVVLSARPRESLISCFTSSLLRASFATEVADPVDPVLDPPGLASETSAQPDPAGPEVRADPNAEVRVNPSVAPTATAPAAPEVRTDPTSAVRMNPTVAPMVQPGPMAPAVAASVVRTGPAVPATAAPAVRKGQAVPATAAPMVRKGQAVPATAAPMVRKGQTVPATAATALRTDLPVPNIVAPVVRTPQRAADSPPAPLVPLETDAMVEDVVDEDSSGQNLVADGSLPDDAPYDPLVHAETSAMLEEALEISRDCVLLADMDGVLQADGEDLVNAATHEAADSIIREVAAKILGADAPSDGSDPPIALAKMGPSPSASPPKSGLSKSAPAGLRRAAMPVVPEHQEFDEWCAARSRTPPANVAVHPSEARASSIPPPRPHKRLAPSSDPSRAKRSRASASSSSRIPSTTKAGMSSVNNSPAETARQSRREK</sequence>
<dbReference type="Proteomes" id="UP001396334">
    <property type="component" value="Unassembled WGS sequence"/>
</dbReference>
<feature type="region of interest" description="Disordered" evidence="1">
    <location>
        <begin position="401"/>
        <end position="427"/>
    </location>
</feature>
<feature type="compositionally biased region" description="Polar residues" evidence="1">
    <location>
        <begin position="772"/>
        <end position="785"/>
    </location>
</feature>
<proteinExistence type="predicted"/>
<evidence type="ECO:0000313" key="2">
    <source>
        <dbReference type="EMBL" id="KAK8482566.1"/>
    </source>
</evidence>